<dbReference type="HOGENOM" id="CLU_2935417_0_0_11"/>
<proteinExistence type="predicted"/>
<gene>
    <name evidence="1" type="ORF">KCH_26390</name>
</gene>
<evidence type="ECO:0000313" key="2">
    <source>
        <dbReference type="Proteomes" id="UP000027178"/>
    </source>
</evidence>
<organism evidence="1 2">
    <name type="scientific">Kitasatospora cheerisanensis KCTC 2395</name>
    <dbReference type="NCBI Taxonomy" id="1348663"/>
    <lineage>
        <taxon>Bacteria</taxon>
        <taxon>Bacillati</taxon>
        <taxon>Actinomycetota</taxon>
        <taxon>Actinomycetes</taxon>
        <taxon>Kitasatosporales</taxon>
        <taxon>Streptomycetaceae</taxon>
        <taxon>Kitasatospora</taxon>
    </lineage>
</organism>
<keyword evidence="2" id="KW-1185">Reference proteome</keyword>
<reference evidence="1 2" key="1">
    <citation type="submission" date="2014-05" db="EMBL/GenBank/DDBJ databases">
        <title>Draft Genome Sequence of Kitasatospora cheerisanensis KCTC 2395.</title>
        <authorList>
            <person name="Nam D.H."/>
        </authorList>
    </citation>
    <scope>NUCLEOTIDE SEQUENCE [LARGE SCALE GENOMIC DNA]</scope>
    <source>
        <strain evidence="1 2">KCTC 2395</strain>
    </source>
</reference>
<dbReference type="Proteomes" id="UP000027178">
    <property type="component" value="Unassembled WGS sequence"/>
</dbReference>
<dbReference type="PATRIC" id="fig|1348663.4.peg.2544"/>
<accession>A0A066YWM0</accession>
<comment type="caution">
    <text evidence="1">The sequence shown here is derived from an EMBL/GenBank/DDBJ whole genome shotgun (WGS) entry which is preliminary data.</text>
</comment>
<sequence length="60" mass="6538">MPKRPDWLQMEPSAWYSTGKQAALFDEPGSDPDADEYGTTPFEGCTVEELRAATGSSSKP</sequence>
<dbReference type="EMBL" id="JNBY01000081">
    <property type="protein sequence ID" value="KDN85622.1"/>
    <property type="molecule type" value="Genomic_DNA"/>
</dbReference>
<protein>
    <submittedName>
        <fullName evidence="1">Uncharacterized protein</fullName>
    </submittedName>
</protein>
<evidence type="ECO:0000313" key="1">
    <source>
        <dbReference type="EMBL" id="KDN85622.1"/>
    </source>
</evidence>
<name>A0A066YWM0_9ACTN</name>
<dbReference type="RefSeq" id="WP_035862599.1">
    <property type="nucleotide sequence ID" value="NZ_KK853997.1"/>
</dbReference>
<dbReference type="AlphaFoldDB" id="A0A066YWM0"/>